<evidence type="ECO:0000256" key="1">
    <source>
        <dbReference type="SAM" id="MobiDB-lite"/>
    </source>
</evidence>
<reference evidence="2" key="1">
    <citation type="submission" date="2021-02" db="EMBL/GenBank/DDBJ databases">
        <authorList>
            <person name="Nowell W R."/>
        </authorList>
    </citation>
    <scope>NUCLEOTIDE SEQUENCE</scope>
</reference>
<gene>
    <name evidence="2" type="ORF">VCS650_LOCUS22621</name>
</gene>
<dbReference type="AlphaFoldDB" id="A0A814SFG5"/>
<proteinExistence type="predicted"/>
<organism evidence="2 3">
    <name type="scientific">Adineta steineri</name>
    <dbReference type="NCBI Taxonomy" id="433720"/>
    <lineage>
        <taxon>Eukaryota</taxon>
        <taxon>Metazoa</taxon>
        <taxon>Spiralia</taxon>
        <taxon>Gnathifera</taxon>
        <taxon>Rotifera</taxon>
        <taxon>Eurotatoria</taxon>
        <taxon>Bdelloidea</taxon>
        <taxon>Adinetida</taxon>
        <taxon>Adinetidae</taxon>
        <taxon>Adineta</taxon>
    </lineage>
</organism>
<sequence length="297" mass="34854">MANASVIDEINLEDYILIWLDISSNIQQSFRTLVNHCKIFEDINQCEKYIQSLPIDDRIILVVNDCNDQELINHIHQFRQVYSIYIYSKTNQQWIKQFPKIKGIVPELNELLARIHKDHETLSINIFQTNILDEFSTTGLNGQFLYFQLLIYVLLRLKSSLQDNKNEFILFCENEYKDNINELRIIDEFKENYSSKKAIWCGRGRPDDDFLNQPITAMDHPILRAHASLDPNSAEAQSQLRRPGESELDYYERRYQERQRLSRGIRAAPNPYDTNAQLTTGIRNNKSPPRRITGGKK</sequence>
<comment type="caution">
    <text evidence="2">The sequence shown here is derived from an EMBL/GenBank/DDBJ whole genome shotgun (WGS) entry which is preliminary data.</text>
</comment>
<dbReference type="Proteomes" id="UP000663891">
    <property type="component" value="Unassembled WGS sequence"/>
</dbReference>
<evidence type="ECO:0000313" key="3">
    <source>
        <dbReference type="Proteomes" id="UP000663891"/>
    </source>
</evidence>
<name>A0A814SFG5_9BILA</name>
<feature type="region of interest" description="Disordered" evidence="1">
    <location>
        <begin position="260"/>
        <end position="297"/>
    </location>
</feature>
<protein>
    <submittedName>
        <fullName evidence="2">Uncharacterized protein</fullName>
    </submittedName>
</protein>
<accession>A0A814SFG5</accession>
<feature type="compositionally biased region" description="Polar residues" evidence="1">
    <location>
        <begin position="272"/>
        <end position="287"/>
    </location>
</feature>
<evidence type="ECO:0000313" key="2">
    <source>
        <dbReference type="EMBL" id="CAF1147542.1"/>
    </source>
</evidence>
<dbReference type="EMBL" id="CAJNON010000257">
    <property type="protein sequence ID" value="CAF1147542.1"/>
    <property type="molecule type" value="Genomic_DNA"/>
</dbReference>